<dbReference type="EMBL" id="CP015441">
    <property type="protein sequence ID" value="ANC50698.1"/>
    <property type="molecule type" value="Genomic_DNA"/>
</dbReference>
<feature type="transmembrane region" description="Helical" evidence="7">
    <location>
        <begin position="243"/>
        <end position="271"/>
    </location>
</feature>
<keyword evidence="9" id="KW-1185">Reference proteome</keyword>
<evidence type="ECO:0000256" key="1">
    <source>
        <dbReference type="ARBA" id="ARBA00004651"/>
    </source>
</evidence>
<evidence type="ECO:0000256" key="4">
    <source>
        <dbReference type="ARBA" id="ARBA00022989"/>
    </source>
</evidence>
<feature type="transmembrane region" description="Helical" evidence="7">
    <location>
        <begin position="26"/>
        <end position="50"/>
    </location>
</feature>
<dbReference type="KEGG" id="ery:CP97_15007"/>
<dbReference type="PANTHER" id="PTHR42770:SF11">
    <property type="entry name" value="INNER MEMBRANE TRANSPORT PROTEIN YBAT"/>
    <property type="match status" value="1"/>
</dbReference>
<protein>
    <submittedName>
        <fullName evidence="8">Amino acid permease</fullName>
    </submittedName>
</protein>
<evidence type="ECO:0000256" key="7">
    <source>
        <dbReference type="SAM" id="Phobius"/>
    </source>
</evidence>
<organism evidence="8 9">
    <name type="scientific">Aurantiacibacter atlanticus</name>
    <dbReference type="NCBI Taxonomy" id="1648404"/>
    <lineage>
        <taxon>Bacteria</taxon>
        <taxon>Pseudomonadati</taxon>
        <taxon>Pseudomonadota</taxon>
        <taxon>Alphaproteobacteria</taxon>
        <taxon>Sphingomonadales</taxon>
        <taxon>Erythrobacteraceae</taxon>
        <taxon>Aurantiacibacter</taxon>
    </lineage>
</organism>
<dbReference type="Gene3D" id="1.20.1740.10">
    <property type="entry name" value="Amino acid/polyamine transporter I"/>
    <property type="match status" value="1"/>
</dbReference>
<reference evidence="8 9" key="1">
    <citation type="submission" date="2016-04" db="EMBL/GenBank/DDBJ databases">
        <title>The complete genome sequence of Erythrobacter atlanticus s21-N3.</title>
        <authorList>
            <person name="Wang W."/>
            <person name="Wang L."/>
            <person name="Zhuang L."/>
            <person name="Shao Z."/>
        </authorList>
    </citation>
    <scope>NUCLEOTIDE SEQUENCE [LARGE SCALE GENOMIC DNA]</scope>
    <source>
        <strain evidence="9">s21-N3</strain>
        <plasmid evidence="9">Plasmid</plasmid>
    </source>
</reference>
<evidence type="ECO:0000256" key="3">
    <source>
        <dbReference type="ARBA" id="ARBA00022692"/>
    </source>
</evidence>
<sequence>MTATKHGTHAAMESAPDAAGEGTISLAGGVAMGTGVMIGAGIFALTGQIAELAGPLFPLSFVLGALVTSLAAYSYIKMSNAWPSSGGIAMILQKAYGPGVVAASASLLMALSMVINESLVARTFATYALRPFGLEENSLLLSALALGLIVFAYIVNKAGNRSVSGFSLVMSAIKIGGIALFAVAAIAASGFFSGAFAEPASMTSGGAFLASVAFSILAFKGFTTITNSGGEIVDPHRNVGRTIMISIAICVVTYLLVAFAVGSSLTIGQIVEARDYSLAAAARPALGELGFWFTIVIAIAATTSGVIASVFAVSRMLTMLTEMKMIPHSHFGMKGPIRGHLLVYTVVIAGTLAVLFDLSRIASLGAFFYLVMDMLVHWGVYRHLRKEIGAKGSVLLAAIAADGVILVAFAGVKLDSDPAIVVIGAVLIAAVFGLEALFLRRRRAEDGNAHADAGVNGSSQDHQNEAEKQ</sequence>
<dbReference type="PIRSF" id="PIRSF006060">
    <property type="entry name" value="AA_transporter"/>
    <property type="match status" value="1"/>
</dbReference>
<keyword evidence="2" id="KW-1003">Cell membrane</keyword>
<dbReference type="GO" id="GO:0005886">
    <property type="term" value="C:plasma membrane"/>
    <property type="evidence" value="ECO:0007669"/>
    <property type="project" value="UniProtKB-SubCell"/>
</dbReference>
<geneLocation type="plasmid" evidence="9"/>
<feature type="transmembrane region" description="Helical" evidence="7">
    <location>
        <begin position="168"/>
        <end position="192"/>
    </location>
</feature>
<feature type="transmembrane region" description="Helical" evidence="7">
    <location>
        <begin position="418"/>
        <end position="439"/>
    </location>
</feature>
<dbReference type="PANTHER" id="PTHR42770">
    <property type="entry name" value="AMINO ACID TRANSPORTER-RELATED"/>
    <property type="match status" value="1"/>
</dbReference>
<comment type="subcellular location">
    <subcellularLocation>
        <location evidence="1">Cell membrane</location>
        <topology evidence="1">Multi-pass membrane protein</topology>
    </subcellularLocation>
</comment>
<feature type="transmembrane region" description="Helical" evidence="7">
    <location>
        <begin position="139"/>
        <end position="156"/>
    </location>
</feature>
<evidence type="ECO:0000256" key="6">
    <source>
        <dbReference type="SAM" id="MobiDB-lite"/>
    </source>
</evidence>
<evidence type="ECO:0000313" key="8">
    <source>
        <dbReference type="EMBL" id="ANC50698.1"/>
    </source>
</evidence>
<dbReference type="InterPro" id="IPR002293">
    <property type="entry name" value="AA/rel_permease1"/>
</dbReference>
<feature type="transmembrane region" description="Helical" evidence="7">
    <location>
        <begin position="335"/>
        <end position="355"/>
    </location>
</feature>
<keyword evidence="3 7" id="KW-0812">Transmembrane</keyword>
<dbReference type="GO" id="GO:0022857">
    <property type="term" value="F:transmembrane transporter activity"/>
    <property type="evidence" value="ECO:0007669"/>
    <property type="project" value="InterPro"/>
</dbReference>
<name>A0A160HUT3_9SPHN</name>
<keyword evidence="8" id="KW-0614">Plasmid</keyword>
<evidence type="ECO:0000313" key="9">
    <source>
        <dbReference type="Proteomes" id="UP000059113"/>
    </source>
</evidence>
<feature type="transmembrane region" description="Helical" evidence="7">
    <location>
        <begin position="393"/>
        <end position="412"/>
    </location>
</feature>
<keyword evidence="5 7" id="KW-0472">Membrane</keyword>
<dbReference type="Pfam" id="PF13520">
    <property type="entry name" value="AA_permease_2"/>
    <property type="match status" value="1"/>
</dbReference>
<evidence type="ECO:0000256" key="5">
    <source>
        <dbReference type="ARBA" id="ARBA00023136"/>
    </source>
</evidence>
<feature type="transmembrane region" description="Helical" evidence="7">
    <location>
        <begin position="96"/>
        <end position="115"/>
    </location>
</feature>
<feature type="region of interest" description="Disordered" evidence="6">
    <location>
        <begin position="449"/>
        <end position="469"/>
    </location>
</feature>
<feature type="transmembrane region" description="Helical" evidence="7">
    <location>
        <begin position="361"/>
        <end position="381"/>
    </location>
</feature>
<keyword evidence="4 7" id="KW-1133">Transmembrane helix</keyword>
<gene>
    <name evidence="8" type="ORF">CP97_15007</name>
</gene>
<proteinExistence type="predicted"/>
<dbReference type="AlphaFoldDB" id="A0A160HUT3"/>
<evidence type="ECO:0000256" key="2">
    <source>
        <dbReference type="ARBA" id="ARBA00022475"/>
    </source>
</evidence>
<feature type="transmembrane region" description="Helical" evidence="7">
    <location>
        <begin position="56"/>
        <end position="76"/>
    </location>
</feature>
<accession>A0A160HUT3</accession>
<feature type="transmembrane region" description="Helical" evidence="7">
    <location>
        <begin position="204"/>
        <end position="222"/>
    </location>
</feature>
<dbReference type="InterPro" id="IPR050367">
    <property type="entry name" value="APC_superfamily"/>
</dbReference>
<feature type="transmembrane region" description="Helical" evidence="7">
    <location>
        <begin position="291"/>
        <end position="314"/>
    </location>
</feature>
<dbReference type="Proteomes" id="UP000059113">
    <property type="component" value="Plasmid"/>
</dbReference>